<accession>A0A6J7HBW9</accession>
<dbReference type="Gene3D" id="3.40.50.2000">
    <property type="entry name" value="Glycogen Phosphorylase B"/>
    <property type="match status" value="2"/>
</dbReference>
<gene>
    <name evidence="2" type="ORF">UFOPK3564_01629</name>
</gene>
<feature type="domain" description="Glycosyl transferase family 1" evidence="1">
    <location>
        <begin position="555"/>
        <end position="693"/>
    </location>
</feature>
<dbReference type="AlphaFoldDB" id="A0A6J7HBW9"/>
<sequence length="746" mass="86298">MVSTDKFNLLHSYIFRKNNVIMDNTFSYKDKSILYICQNGTSGYANAAKGYIYDYIGKKIPVKTQYFNCSDEVNENDRFHQYLNSNTSIDIDYNTIIVHSTPDIWTMVVKNTPNINSESKLIIGRTVWEFEKLLPAWVDAINTSIVDIVSVPTEWNKQCFINSGVTKPIIVEPHIYVDYPYKKTGLKHLLTKSIMVCKNENTIDVENSYKFYCIGQLINRKGIIETIDAFCNAFTNNDKVVLFVKTFKLNYSKEEKQKCIDEIIKVASRYNHAPIIYIKDNLNYDEIKSLHDIGDCYFHLTKTEGFCLGAFDAFNNNKKIIITGYGGHIEYLGKDYDGLVDYELTSLAINESVFFQFKLDNTYTWAIANVNHVSKLLHSTFESKFDTIFIKTSGKECIKYIGQTGTCGYATAAKGYLADYVKNNISVTWNQLKFDNSNNDLNYYVDILAESTINKKFNYYDKLILHSTPDLWESFIKKNQDISNTIGYCTWETSKLPLKWVNDINLVDEVWVPSNFNKQSFIDSGVKVEIKVVPHIWHPQKLFKKSNIKIYDFCKNEIPTDKFTFYSIGELNFRKGIEDLVKVFNKLNDKYRDTQLILKLHYKDHSQKNKEYCISKMQELTDKIGISIFVIFENLTNQQILSLHSFGDCYVSLNKGEGFGLTIFDAFNYGKKVITTGYGGQIDFLGTDYSGLVNYKINKVSGMESFSTNYSSDQEWAYPDLDHAYDLMENCYEDTLLTKKNYEKYI</sequence>
<feature type="domain" description="Glycosyl transferase family 1" evidence="1">
    <location>
        <begin position="206"/>
        <end position="340"/>
    </location>
</feature>
<proteinExistence type="predicted"/>
<organism evidence="2">
    <name type="scientific">freshwater metagenome</name>
    <dbReference type="NCBI Taxonomy" id="449393"/>
    <lineage>
        <taxon>unclassified sequences</taxon>
        <taxon>metagenomes</taxon>
        <taxon>ecological metagenomes</taxon>
    </lineage>
</organism>
<reference evidence="2" key="1">
    <citation type="submission" date="2020-05" db="EMBL/GenBank/DDBJ databases">
        <authorList>
            <person name="Chiriac C."/>
            <person name="Salcher M."/>
            <person name="Ghai R."/>
            <person name="Kavagutti S V."/>
        </authorList>
    </citation>
    <scope>NUCLEOTIDE SEQUENCE</scope>
</reference>
<evidence type="ECO:0000259" key="1">
    <source>
        <dbReference type="Pfam" id="PF00534"/>
    </source>
</evidence>
<name>A0A6J7HBW9_9ZZZZ</name>
<dbReference type="PANTHER" id="PTHR46656:SF3">
    <property type="entry name" value="PUTATIVE-RELATED"/>
    <property type="match status" value="1"/>
</dbReference>
<evidence type="ECO:0000313" key="2">
    <source>
        <dbReference type="EMBL" id="CAB4917124.1"/>
    </source>
</evidence>
<dbReference type="SUPFAM" id="SSF53756">
    <property type="entry name" value="UDP-Glycosyltransferase/glycogen phosphorylase"/>
    <property type="match status" value="2"/>
</dbReference>
<dbReference type="EMBL" id="CAFBMK010000087">
    <property type="protein sequence ID" value="CAB4917124.1"/>
    <property type="molecule type" value="Genomic_DNA"/>
</dbReference>
<dbReference type="PANTHER" id="PTHR46656">
    <property type="entry name" value="PUTATIVE-RELATED"/>
    <property type="match status" value="1"/>
</dbReference>
<dbReference type="GO" id="GO:0016757">
    <property type="term" value="F:glycosyltransferase activity"/>
    <property type="evidence" value="ECO:0007669"/>
    <property type="project" value="InterPro"/>
</dbReference>
<dbReference type="InterPro" id="IPR001296">
    <property type="entry name" value="Glyco_trans_1"/>
</dbReference>
<dbReference type="Pfam" id="PF00534">
    <property type="entry name" value="Glycos_transf_1"/>
    <property type="match status" value="2"/>
</dbReference>
<dbReference type="CDD" id="cd01635">
    <property type="entry name" value="Glycosyltransferase_GTB-type"/>
    <property type="match status" value="1"/>
</dbReference>
<protein>
    <submittedName>
        <fullName evidence="2">Unannotated protein</fullName>
    </submittedName>
</protein>